<dbReference type="PANTHER" id="PTHR43767:SF1">
    <property type="entry name" value="NONRIBOSOMAL PEPTIDE SYNTHASE PES1 (EUROFUNG)-RELATED"/>
    <property type="match status" value="1"/>
</dbReference>
<gene>
    <name evidence="3" type="ORF">SAMN05421751_10726</name>
</gene>
<dbReference type="InterPro" id="IPR042099">
    <property type="entry name" value="ANL_N_sf"/>
</dbReference>
<dbReference type="Pfam" id="PF13193">
    <property type="entry name" value="AMP-binding_C"/>
    <property type="match status" value="1"/>
</dbReference>
<dbReference type="Pfam" id="PF00501">
    <property type="entry name" value="AMP-binding"/>
    <property type="match status" value="1"/>
</dbReference>
<dbReference type="InterPro" id="IPR025110">
    <property type="entry name" value="AMP-bd_C"/>
</dbReference>
<dbReference type="Gene3D" id="3.40.50.12780">
    <property type="entry name" value="N-terminal domain of ligase-like"/>
    <property type="match status" value="1"/>
</dbReference>
<dbReference type="GO" id="GO:0046872">
    <property type="term" value="F:metal ion binding"/>
    <property type="evidence" value="ECO:0007669"/>
    <property type="project" value="InterPro"/>
</dbReference>
<dbReference type="Proteomes" id="UP000236742">
    <property type="component" value="Unassembled WGS sequence"/>
</dbReference>
<dbReference type="Pfam" id="PF02786">
    <property type="entry name" value="CPSase_L_D2"/>
    <property type="match status" value="1"/>
</dbReference>
<organism evidence="3 4">
    <name type="scientific">Jhaorihella thermophila</name>
    <dbReference type="NCBI Taxonomy" id="488547"/>
    <lineage>
        <taxon>Bacteria</taxon>
        <taxon>Pseudomonadati</taxon>
        <taxon>Pseudomonadota</taxon>
        <taxon>Alphaproteobacteria</taxon>
        <taxon>Rhodobacterales</taxon>
        <taxon>Paracoccaceae</taxon>
        <taxon>Jhaorihella</taxon>
    </lineage>
</organism>
<dbReference type="InterPro" id="IPR013815">
    <property type="entry name" value="ATP_grasp_subdomain_1"/>
</dbReference>
<dbReference type="InterPro" id="IPR050237">
    <property type="entry name" value="ATP-dep_AMP-bd_enzyme"/>
</dbReference>
<name>A0A1H5VZ69_9RHOB</name>
<reference evidence="4" key="1">
    <citation type="submission" date="2016-10" db="EMBL/GenBank/DDBJ databases">
        <authorList>
            <person name="Varghese N."/>
            <person name="Submissions S."/>
        </authorList>
    </citation>
    <scope>NUCLEOTIDE SEQUENCE [LARGE SCALE GENOMIC DNA]</scope>
    <source>
        <strain evidence="4">DSM 23413</strain>
    </source>
</reference>
<protein>
    <submittedName>
        <fullName evidence="3">Acyl-CoA synthetase (AMP-forming)/AMP-acid ligase II</fullName>
    </submittedName>
</protein>
<evidence type="ECO:0000313" key="4">
    <source>
        <dbReference type="Proteomes" id="UP000236742"/>
    </source>
</evidence>
<dbReference type="SUPFAM" id="SSF56059">
    <property type="entry name" value="Glutathione synthetase ATP-binding domain-like"/>
    <property type="match status" value="1"/>
</dbReference>
<dbReference type="SUPFAM" id="SSF56801">
    <property type="entry name" value="Acetyl-CoA synthetase-like"/>
    <property type="match status" value="1"/>
</dbReference>
<dbReference type="PANTHER" id="PTHR43767">
    <property type="entry name" value="LONG-CHAIN-FATTY-ACID--COA LIGASE"/>
    <property type="match status" value="1"/>
</dbReference>
<dbReference type="Gene3D" id="3.30.1490.20">
    <property type="entry name" value="ATP-grasp fold, A domain"/>
    <property type="match status" value="1"/>
</dbReference>
<dbReference type="Gene3D" id="3.30.300.30">
    <property type="match status" value="1"/>
</dbReference>
<dbReference type="GO" id="GO:0005524">
    <property type="term" value="F:ATP binding"/>
    <property type="evidence" value="ECO:0007669"/>
    <property type="project" value="UniProtKB-UniRule"/>
</dbReference>
<keyword evidence="4" id="KW-1185">Reference proteome</keyword>
<keyword evidence="1" id="KW-0547">Nucleotide-binding</keyword>
<dbReference type="InterPro" id="IPR000873">
    <property type="entry name" value="AMP-dep_synth/lig_dom"/>
</dbReference>
<dbReference type="GO" id="GO:0016878">
    <property type="term" value="F:acid-thiol ligase activity"/>
    <property type="evidence" value="ECO:0007669"/>
    <property type="project" value="UniProtKB-ARBA"/>
</dbReference>
<evidence type="ECO:0000313" key="3">
    <source>
        <dbReference type="EMBL" id="SEF92564.1"/>
    </source>
</evidence>
<dbReference type="EMBL" id="FNVD01000007">
    <property type="protein sequence ID" value="SEF92564.1"/>
    <property type="molecule type" value="Genomic_DNA"/>
</dbReference>
<sequence>MSAKERNVTCDIFDAGKADPACPALIVGNREVGFSDLDSAVWGAARHLHRQGARAGMVVALVFRDQVLLACALLGAMRMGATPIVLSPNLAAREREDLIAAADAGFLFTDDRRFVSATVPSFGFDAASTQNGTPADELFCEYPDGFGQIIAGSGSTGKPHLMPLTHRMLRARNQTLASLFPVGPGRRFMLVSPLYFATPIDRMLGSLSAGATCVAWDQKTDIAEAIEGARPDFLHLSVLHAELILRSAARRPGFDLSAIEMVSIGASTVTEDLRRRLRDDLKANLHINYGTNETGTVTFAFPDDLRAARGVVGRPAPGNRVEIVVDDDAPVAPGQIGQVRVQSPGQIEAYVGNASPDRFRDGWFYPRDLATWSEDGQVIHCGRSDHMMILDGLNIYPVEIEGALEEHPAVREAAAFSLPHRVRQDIPVCAVVLADGHTATEQELRDFARERLGVRYPRHVLILDALPRNPQGKVIRGELDRLLRDKLAIGTAPAQPTADDFVSILARVTDNKRRGVAALKFKPPASPRLERLTQWRPHLESRAFPCPPRADLLTFPPDIADKAAWIQHVLDIARDILLLAAFPCFDHFHLIACSPNPDDEGIMKTLVLLPGLENLFPGTIDQALREATSCAGAMAARPPTEENREWLLDRIRRQSLPRLSRGNRTNTSSVAVLHAARQKGIPFRHLGMDVHQLGWGAQAKIINRSSTASDPALAVRLTTNKRVTTALLRQAGLPAPVHHVVADTAGARAAAEQLGWPVVVKPADLERGEGVEVDVTPDRIDAAVSAALELSPGKQVLVERQVSGVCHRLFVAFGQLLYAVKRLPIGVYGDGTSTVAQLVAAAVRADRQLLPWERSKIRPIDDLARRALAANGLTEESVPEAGRFVPLRRIESTRWGGVDEDVTDCVHPENLRVALQAARLCQLEVAGIDIITDDISASWTETGAVINEVNFSPLLGGGDISRSRLGEYVSRLMEGTGRIPVEVFVGDERAMEAARTWVATLKAGGTAAFLTGDTVTLGPDGEDIPVAVDGLPGRAAALILRRDVEALALVVQSDSLLNAPLPLEGVDAVHHVGDPATTLAGAMPAQRIAQLQNLLSIWTWPD</sequence>
<dbReference type="RefSeq" id="WP_104007919.1">
    <property type="nucleotide sequence ID" value="NZ_FNVD01000007.1"/>
</dbReference>
<dbReference type="AlphaFoldDB" id="A0A1H5VZ69"/>
<dbReference type="InterPro" id="IPR005479">
    <property type="entry name" value="CPAse_ATP-bd"/>
</dbReference>
<keyword evidence="1" id="KW-0067">ATP-binding</keyword>
<dbReference type="InterPro" id="IPR011761">
    <property type="entry name" value="ATP-grasp"/>
</dbReference>
<evidence type="ECO:0000256" key="1">
    <source>
        <dbReference type="PROSITE-ProRule" id="PRU00409"/>
    </source>
</evidence>
<accession>A0A1H5VZ69</accession>
<dbReference type="Gene3D" id="3.30.470.20">
    <property type="entry name" value="ATP-grasp fold, B domain"/>
    <property type="match status" value="1"/>
</dbReference>
<dbReference type="PROSITE" id="PS50975">
    <property type="entry name" value="ATP_GRASP"/>
    <property type="match status" value="1"/>
</dbReference>
<keyword evidence="3" id="KW-0436">Ligase</keyword>
<feature type="domain" description="ATP-grasp" evidence="2">
    <location>
        <begin position="725"/>
        <end position="978"/>
    </location>
</feature>
<dbReference type="OrthoDB" id="9803907at2"/>
<proteinExistence type="predicted"/>
<evidence type="ECO:0000259" key="2">
    <source>
        <dbReference type="PROSITE" id="PS50975"/>
    </source>
</evidence>
<dbReference type="InterPro" id="IPR045851">
    <property type="entry name" value="AMP-bd_C_sf"/>
</dbReference>
<dbReference type="CDD" id="cd04433">
    <property type="entry name" value="AFD_class_I"/>
    <property type="match status" value="1"/>
</dbReference>